<keyword evidence="6" id="KW-1185">Reference proteome</keyword>
<dbReference type="PROSITE" id="PS51257">
    <property type="entry name" value="PROKAR_LIPOPROTEIN"/>
    <property type="match status" value="1"/>
</dbReference>
<dbReference type="Proteomes" id="UP001500752">
    <property type="component" value="Unassembled WGS sequence"/>
</dbReference>
<feature type="chain" id="PRO_5045196876" evidence="3">
    <location>
        <begin position="27"/>
        <end position="403"/>
    </location>
</feature>
<dbReference type="SUPFAM" id="SSF53822">
    <property type="entry name" value="Periplasmic binding protein-like I"/>
    <property type="match status" value="1"/>
</dbReference>
<gene>
    <name evidence="5" type="ORF">GCM10023081_46050</name>
</gene>
<organism evidence="5 6">
    <name type="scientific">Arthrobacter ginkgonis</name>
    <dbReference type="NCBI Taxonomy" id="1630594"/>
    <lineage>
        <taxon>Bacteria</taxon>
        <taxon>Bacillati</taxon>
        <taxon>Actinomycetota</taxon>
        <taxon>Actinomycetes</taxon>
        <taxon>Micrococcales</taxon>
        <taxon>Micrococcaceae</taxon>
        <taxon>Arthrobacter</taxon>
    </lineage>
</organism>
<protein>
    <submittedName>
        <fullName evidence="5">ABC transporter substrate-binding protein</fullName>
    </submittedName>
</protein>
<dbReference type="InterPro" id="IPR006311">
    <property type="entry name" value="TAT_signal"/>
</dbReference>
<dbReference type="Gene3D" id="3.40.50.2300">
    <property type="match status" value="2"/>
</dbReference>
<dbReference type="PANTHER" id="PTHR30483:SF38">
    <property type="entry name" value="BLR7848 PROTEIN"/>
    <property type="match status" value="1"/>
</dbReference>
<evidence type="ECO:0000313" key="6">
    <source>
        <dbReference type="Proteomes" id="UP001500752"/>
    </source>
</evidence>
<dbReference type="RefSeq" id="WP_345154708.1">
    <property type="nucleotide sequence ID" value="NZ_BAABEO010000036.1"/>
</dbReference>
<dbReference type="Pfam" id="PF13458">
    <property type="entry name" value="Peripla_BP_6"/>
    <property type="match status" value="1"/>
</dbReference>
<evidence type="ECO:0000256" key="1">
    <source>
        <dbReference type="ARBA" id="ARBA00010062"/>
    </source>
</evidence>
<accession>A0ABP7DJH0</accession>
<evidence type="ECO:0000256" key="2">
    <source>
        <dbReference type="ARBA" id="ARBA00022729"/>
    </source>
</evidence>
<dbReference type="PROSITE" id="PS51318">
    <property type="entry name" value="TAT"/>
    <property type="match status" value="1"/>
</dbReference>
<sequence length="403" mass="41723">MKSTRSVLRLAAAVVAAGALALSASACGSSSGAAEAGTYKVGVLVGLTGAYAALGEPEKKAIELYFDKVNADGGIDGKKVELVVLDSATDEATSVNQLRKLATQEQVVAVLGPSSTGESVAIRSFANSLKVPVIALASGDNIIQPADEAKYMFKQYTGTTLSLEGQFAYAKEQGWSKIALLATNDGYGQAATSIAPEVAKKFGIELVASEVFNATATDVTAQLSKIKPANADSLLVWASNPANAIVAKSAAAMNFAPTLFNSPGAGSPVYVESGGAATNETLLQGSKVLAADTLDATDPQYEVTKNLVDQYQEAYSEMPGQYAANGWDGAILLENALETAAPDPSNVQAAREGIRDALEGSTDKIVGVNAIYSFSPEVHGPSDLVGLTVLRVKEGEFHVEKSY</sequence>
<evidence type="ECO:0000256" key="3">
    <source>
        <dbReference type="SAM" id="SignalP"/>
    </source>
</evidence>
<dbReference type="InterPro" id="IPR028082">
    <property type="entry name" value="Peripla_BP_I"/>
</dbReference>
<comment type="similarity">
    <text evidence="1">Belongs to the leucine-binding protein family.</text>
</comment>
<reference evidence="6" key="1">
    <citation type="journal article" date="2019" name="Int. J. Syst. Evol. Microbiol.">
        <title>The Global Catalogue of Microorganisms (GCM) 10K type strain sequencing project: providing services to taxonomists for standard genome sequencing and annotation.</title>
        <authorList>
            <consortium name="The Broad Institute Genomics Platform"/>
            <consortium name="The Broad Institute Genome Sequencing Center for Infectious Disease"/>
            <person name="Wu L."/>
            <person name="Ma J."/>
        </authorList>
    </citation>
    <scope>NUCLEOTIDE SEQUENCE [LARGE SCALE GENOMIC DNA]</scope>
    <source>
        <strain evidence="6">JCM 30742</strain>
    </source>
</reference>
<evidence type="ECO:0000313" key="5">
    <source>
        <dbReference type="EMBL" id="GAA3704565.1"/>
    </source>
</evidence>
<name>A0ABP7DJH0_9MICC</name>
<proteinExistence type="inferred from homology"/>
<dbReference type="InterPro" id="IPR051010">
    <property type="entry name" value="BCAA_transport"/>
</dbReference>
<feature type="domain" description="Leucine-binding protein" evidence="4">
    <location>
        <begin position="38"/>
        <end position="381"/>
    </location>
</feature>
<dbReference type="InterPro" id="IPR028081">
    <property type="entry name" value="Leu-bd"/>
</dbReference>
<comment type="caution">
    <text evidence="5">The sequence shown here is derived from an EMBL/GenBank/DDBJ whole genome shotgun (WGS) entry which is preliminary data.</text>
</comment>
<evidence type="ECO:0000259" key="4">
    <source>
        <dbReference type="Pfam" id="PF13458"/>
    </source>
</evidence>
<dbReference type="CDD" id="cd06333">
    <property type="entry name" value="PBP1_ABC_RPA1789-like"/>
    <property type="match status" value="1"/>
</dbReference>
<feature type="signal peptide" evidence="3">
    <location>
        <begin position="1"/>
        <end position="26"/>
    </location>
</feature>
<keyword evidence="2 3" id="KW-0732">Signal</keyword>
<dbReference type="EMBL" id="BAABEO010000036">
    <property type="protein sequence ID" value="GAA3704565.1"/>
    <property type="molecule type" value="Genomic_DNA"/>
</dbReference>
<dbReference type="PANTHER" id="PTHR30483">
    <property type="entry name" value="LEUCINE-SPECIFIC-BINDING PROTEIN"/>
    <property type="match status" value="1"/>
</dbReference>